<evidence type="ECO:0000256" key="1">
    <source>
        <dbReference type="ARBA" id="ARBA00007613"/>
    </source>
</evidence>
<feature type="signal peptide" evidence="3">
    <location>
        <begin position="1"/>
        <end position="15"/>
    </location>
</feature>
<organism evidence="4 5">
    <name type="scientific">Novosphingobium sediminicola</name>
    <dbReference type="NCBI Taxonomy" id="563162"/>
    <lineage>
        <taxon>Bacteria</taxon>
        <taxon>Pseudomonadati</taxon>
        <taxon>Pseudomonadota</taxon>
        <taxon>Alphaproteobacteria</taxon>
        <taxon>Sphingomonadales</taxon>
        <taxon>Sphingomonadaceae</taxon>
        <taxon>Novosphingobium</taxon>
    </lineage>
</organism>
<dbReference type="Proteomes" id="UP000548867">
    <property type="component" value="Unassembled WGS sequence"/>
</dbReference>
<dbReference type="InterPro" id="IPR003423">
    <property type="entry name" value="OMP_efflux"/>
</dbReference>
<evidence type="ECO:0000313" key="4">
    <source>
        <dbReference type="EMBL" id="MBB3957260.1"/>
    </source>
</evidence>
<name>A0A7W6CNX9_9SPHN</name>
<accession>A0A7W6CNX9</accession>
<dbReference type="GO" id="GO:0015562">
    <property type="term" value="F:efflux transmembrane transporter activity"/>
    <property type="evidence" value="ECO:0007669"/>
    <property type="project" value="InterPro"/>
</dbReference>
<comment type="subcellular location">
    <subcellularLocation>
        <location evidence="2">Cell membrane</location>
        <topology evidence="2">Lipid-anchor</topology>
    </subcellularLocation>
</comment>
<dbReference type="InterPro" id="IPR010131">
    <property type="entry name" value="MdtP/NodT-like"/>
</dbReference>
<keyword evidence="2" id="KW-0472">Membrane</keyword>
<dbReference type="GO" id="GO:0005886">
    <property type="term" value="C:plasma membrane"/>
    <property type="evidence" value="ECO:0007669"/>
    <property type="project" value="UniProtKB-SubCell"/>
</dbReference>
<dbReference type="Gene3D" id="2.20.200.10">
    <property type="entry name" value="Outer membrane efflux proteins (OEP)"/>
    <property type="match status" value="1"/>
</dbReference>
<dbReference type="AlphaFoldDB" id="A0A7W6CNX9"/>
<keyword evidence="3" id="KW-0732">Signal</keyword>
<protein>
    <submittedName>
        <fullName evidence="4">NodT family efflux transporter outer membrane factor (OMF) lipoprotein</fullName>
    </submittedName>
</protein>
<gene>
    <name evidence="4" type="ORF">GGR38_004234</name>
</gene>
<dbReference type="RefSeq" id="WP_183628397.1">
    <property type="nucleotide sequence ID" value="NZ_JACIDX010000021.1"/>
</dbReference>
<dbReference type="PANTHER" id="PTHR30203:SF21">
    <property type="entry name" value="OUTER MEMBRANE COMPONENT OF MULTIDRUG EFFLUX PUMP-RELATED"/>
    <property type="match status" value="1"/>
</dbReference>
<dbReference type="EMBL" id="JACIDX010000021">
    <property type="protein sequence ID" value="MBB3957260.1"/>
    <property type="molecule type" value="Genomic_DNA"/>
</dbReference>
<dbReference type="SUPFAM" id="SSF56954">
    <property type="entry name" value="Outer membrane efflux proteins (OEP)"/>
    <property type="match status" value="1"/>
</dbReference>
<dbReference type="Pfam" id="PF02321">
    <property type="entry name" value="OEP"/>
    <property type="match status" value="2"/>
</dbReference>
<keyword evidence="2 4" id="KW-0449">Lipoprotein</keyword>
<evidence type="ECO:0000256" key="2">
    <source>
        <dbReference type="RuleBase" id="RU362097"/>
    </source>
</evidence>
<evidence type="ECO:0000256" key="3">
    <source>
        <dbReference type="SAM" id="SignalP"/>
    </source>
</evidence>
<reference evidence="4 5" key="1">
    <citation type="submission" date="2020-08" db="EMBL/GenBank/DDBJ databases">
        <title>Genomic Encyclopedia of Type Strains, Phase IV (KMG-IV): sequencing the most valuable type-strain genomes for metagenomic binning, comparative biology and taxonomic classification.</title>
        <authorList>
            <person name="Goeker M."/>
        </authorList>
    </citation>
    <scope>NUCLEOTIDE SEQUENCE [LARGE SCALE GENOMIC DNA]</scope>
    <source>
        <strain evidence="4 5">DSM 27057</strain>
    </source>
</reference>
<dbReference type="NCBIfam" id="TIGR01845">
    <property type="entry name" value="outer_NodT"/>
    <property type="match status" value="1"/>
</dbReference>
<comment type="similarity">
    <text evidence="1 2">Belongs to the outer membrane factor (OMF) (TC 1.B.17) family.</text>
</comment>
<proteinExistence type="inferred from homology"/>
<evidence type="ECO:0000313" key="5">
    <source>
        <dbReference type="Proteomes" id="UP000548867"/>
    </source>
</evidence>
<keyword evidence="2" id="KW-1134">Transmembrane beta strand</keyword>
<feature type="chain" id="PRO_5031478929" evidence="3">
    <location>
        <begin position="16"/>
        <end position="472"/>
    </location>
</feature>
<dbReference type="PANTHER" id="PTHR30203">
    <property type="entry name" value="OUTER MEMBRANE CATION EFFLUX PROTEIN"/>
    <property type="match status" value="1"/>
</dbReference>
<sequence length="472" mass="50142">MVRRTLAILAPILLAACAPVGPNYHGPQTALVARPAVSGPFVAGDRAIDHAMPLPDRWWRLYDDPVLDGLVEQAFAANTDLRVANANLARSMALLSEAHARRQVQAGFSSEVSEQQRSAEQVLSHVQPHERPLYDIGVSVGYDLDLFGGIRRGIEAASADSDAAGAARDLVRVAVAAETARAWADICNAGNQMAAMKQIIATQRGDLALNRQIVAQGRLPGFEAEKRQGAVEASRARLPQIQARQRNAAFRLAGLIGRPPEEFDPSWLGCNRPLALMQPLPVGDGAALLRRRPDIRIAERRIAGDTARVGVAMSALYPDIRLGASIGSTGAVVDRFSPLTNRFALGPQISWTVNRSAVRARIAGARAGVDADLAAFDGSVLKALREVETALNTYAADLDRLNELTKAQEAAALVAEKAHKLHAGGRIGALPAIAADRDAAMAKQAVADARADINTDQIAAFLALGGGWEAKP</sequence>
<keyword evidence="2" id="KW-0564">Palmitate</keyword>
<keyword evidence="2" id="KW-0812">Transmembrane</keyword>
<keyword evidence="5" id="KW-1185">Reference proteome</keyword>
<dbReference type="PROSITE" id="PS51257">
    <property type="entry name" value="PROKAR_LIPOPROTEIN"/>
    <property type="match status" value="1"/>
</dbReference>
<comment type="caution">
    <text evidence="4">The sequence shown here is derived from an EMBL/GenBank/DDBJ whole genome shotgun (WGS) entry which is preliminary data.</text>
</comment>
<dbReference type="Gene3D" id="1.20.1600.10">
    <property type="entry name" value="Outer membrane efflux proteins (OEP)"/>
    <property type="match status" value="1"/>
</dbReference>